<dbReference type="SUPFAM" id="SSF49899">
    <property type="entry name" value="Concanavalin A-like lectins/glucanases"/>
    <property type="match status" value="1"/>
</dbReference>
<feature type="region of interest" description="Disordered" evidence="3">
    <location>
        <begin position="177"/>
        <end position="199"/>
    </location>
</feature>
<dbReference type="STRING" id="131310.A0A0N4ZIB7"/>
<dbReference type="SMART" id="SM00276">
    <property type="entry name" value="GLECT"/>
    <property type="match status" value="1"/>
</dbReference>
<dbReference type="InterPro" id="IPR013320">
    <property type="entry name" value="ConA-like_dom_sf"/>
</dbReference>
<dbReference type="PANTHER" id="PTHR11346">
    <property type="entry name" value="GALECTIN"/>
    <property type="match status" value="1"/>
</dbReference>
<dbReference type="PROSITE" id="PS51304">
    <property type="entry name" value="GALECTIN"/>
    <property type="match status" value="1"/>
</dbReference>
<evidence type="ECO:0000256" key="2">
    <source>
        <dbReference type="RuleBase" id="RU102079"/>
    </source>
</evidence>
<dbReference type="InterPro" id="IPR044156">
    <property type="entry name" value="Galectin-like"/>
</dbReference>
<keyword evidence="1 2" id="KW-0430">Lectin</keyword>
<organism evidence="5 6">
    <name type="scientific">Parastrongyloides trichosuri</name>
    <name type="common">Possum-specific nematode worm</name>
    <dbReference type="NCBI Taxonomy" id="131310"/>
    <lineage>
        <taxon>Eukaryota</taxon>
        <taxon>Metazoa</taxon>
        <taxon>Ecdysozoa</taxon>
        <taxon>Nematoda</taxon>
        <taxon>Chromadorea</taxon>
        <taxon>Rhabditida</taxon>
        <taxon>Tylenchina</taxon>
        <taxon>Panagrolaimomorpha</taxon>
        <taxon>Strongyloidoidea</taxon>
        <taxon>Strongyloididae</taxon>
        <taxon>Parastrongyloides</taxon>
    </lineage>
</organism>
<dbReference type="SMART" id="SM00908">
    <property type="entry name" value="Gal-bind_lectin"/>
    <property type="match status" value="1"/>
</dbReference>
<accession>A0A0N4ZIB7</accession>
<dbReference type="CDD" id="cd00070">
    <property type="entry name" value="GLECT"/>
    <property type="match status" value="1"/>
</dbReference>
<dbReference type="FunFam" id="2.60.120.200:FF:000213">
    <property type="entry name" value="Galectin"/>
    <property type="match status" value="1"/>
</dbReference>
<proteinExistence type="predicted"/>
<evidence type="ECO:0000313" key="5">
    <source>
        <dbReference type="Proteomes" id="UP000038045"/>
    </source>
</evidence>
<name>A0A0N4ZIB7_PARTI</name>
<keyword evidence="5" id="KW-1185">Reference proteome</keyword>
<dbReference type="AlphaFoldDB" id="A0A0N4ZIB7"/>
<evidence type="ECO:0000313" key="6">
    <source>
        <dbReference type="WBParaSite" id="PTRK_0000767300.1"/>
    </source>
</evidence>
<evidence type="ECO:0000259" key="4">
    <source>
        <dbReference type="PROSITE" id="PS51304"/>
    </source>
</evidence>
<dbReference type="PANTHER" id="PTHR11346:SF174">
    <property type="entry name" value="GALAPTIN LEC-8-RELATED"/>
    <property type="match status" value="1"/>
</dbReference>
<dbReference type="GO" id="GO:0030246">
    <property type="term" value="F:carbohydrate binding"/>
    <property type="evidence" value="ECO:0007669"/>
    <property type="project" value="UniProtKB-UniRule"/>
</dbReference>
<evidence type="ECO:0000256" key="1">
    <source>
        <dbReference type="ARBA" id="ARBA00022734"/>
    </source>
</evidence>
<dbReference type="InterPro" id="IPR001079">
    <property type="entry name" value="Galectin_CRD"/>
</dbReference>
<dbReference type="Gene3D" id="2.60.120.200">
    <property type="match status" value="1"/>
</dbReference>
<dbReference type="Pfam" id="PF00337">
    <property type="entry name" value="Gal-bind_lectin"/>
    <property type="match status" value="1"/>
</dbReference>
<reference evidence="6" key="1">
    <citation type="submission" date="2017-02" db="UniProtKB">
        <authorList>
            <consortium name="WormBaseParasite"/>
        </authorList>
    </citation>
    <scope>IDENTIFICATION</scope>
</reference>
<feature type="compositionally biased region" description="Basic residues" evidence="3">
    <location>
        <begin position="182"/>
        <end position="193"/>
    </location>
</feature>
<dbReference type="GO" id="GO:0016936">
    <property type="term" value="F:galactoside binding"/>
    <property type="evidence" value="ECO:0007669"/>
    <property type="project" value="TreeGrafter"/>
</dbReference>
<feature type="domain" description="Galectin" evidence="4">
    <location>
        <begin position="11"/>
        <end position="144"/>
    </location>
</feature>
<evidence type="ECO:0000256" key="3">
    <source>
        <dbReference type="SAM" id="MobiDB-lite"/>
    </source>
</evidence>
<protein>
    <recommendedName>
        <fullName evidence="2">Galectin</fullName>
    </recommendedName>
</protein>
<dbReference type="WBParaSite" id="PTRK_0000767300.1">
    <property type="protein sequence ID" value="PTRK_0000767300.1"/>
    <property type="gene ID" value="PTRK_0000767300"/>
</dbReference>
<sequence>MHSIHNPIVPFVESINETLHPGARITISGEIAEHHHHSQDFAIELLSGPNVVFHANFRFDHGVHREHKLVLNSCFDGSWGGEIRLKNPLHHKDHFTITIEVHETHYTLGVNGFNAASFNHRVDYRTVQAIGVKGHANIEKVHFEGFNFYDGWSTNYNFGHSGYNGYGTEHYIPPEFDEEHPHRHHFHGKHRRHSQESWD</sequence>
<dbReference type="Proteomes" id="UP000038045">
    <property type="component" value="Unplaced"/>
</dbReference>